<keyword evidence="1" id="KW-0645">Protease</keyword>
<evidence type="ECO:0000259" key="3">
    <source>
        <dbReference type="PROSITE" id="PS51786"/>
    </source>
</evidence>
<dbReference type="GO" id="GO:0004176">
    <property type="term" value="F:ATP-dependent peptidase activity"/>
    <property type="evidence" value="ECO:0007669"/>
    <property type="project" value="UniProtKB-UniRule"/>
</dbReference>
<feature type="active site" evidence="1">
    <location>
        <position position="289"/>
    </location>
</feature>
<comment type="similarity">
    <text evidence="1">Belongs to the peptidase S16 family.</text>
</comment>
<dbReference type="SUPFAM" id="SSF54211">
    <property type="entry name" value="Ribosomal protein S5 domain 2-like"/>
    <property type="match status" value="1"/>
</dbReference>
<comment type="catalytic activity">
    <reaction evidence="1">
        <text>Hydrolysis of proteins in presence of ATP.</text>
        <dbReference type="EC" id="3.4.21.53"/>
    </reaction>
</comment>
<dbReference type="RefSeq" id="WP_121804587.1">
    <property type="nucleotide sequence ID" value="NZ_RDBE01000001.1"/>
</dbReference>
<dbReference type="Proteomes" id="UP000281708">
    <property type="component" value="Unassembled WGS sequence"/>
</dbReference>
<proteinExistence type="inferred from homology"/>
<dbReference type="GO" id="GO:0005524">
    <property type="term" value="F:ATP binding"/>
    <property type="evidence" value="ECO:0007669"/>
    <property type="project" value="InterPro"/>
</dbReference>
<dbReference type="PROSITE" id="PS51257">
    <property type="entry name" value="PROKAR_LIPOPROTEIN"/>
    <property type="match status" value="1"/>
</dbReference>
<reference evidence="4 5" key="1">
    <citation type="submission" date="2018-10" db="EMBL/GenBank/DDBJ databases">
        <title>Marmoricola sp. 4Q3S-7 whole genome shotgun sequence.</title>
        <authorList>
            <person name="Li F."/>
        </authorList>
    </citation>
    <scope>NUCLEOTIDE SEQUENCE [LARGE SCALE GENOMIC DNA]</scope>
    <source>
        <strain evidence="4 5">4Q3S-7</strain>
    </source>
</reference>
<comment type="caution">
    <text evidence="4">The sequence shown here is derived from an EMBL/GenBank/DDBJ whole genome shotgun (WGS) entry which is preliminary data.</text>
</comment>
<evidence type="ECO:0000313" key="5">
    <source>
        <dbReference type="Proteomes" id="UP000281708"/>
    </source>
</evidence>
<evidence type="ECO:0000259" key="2">
    <source>
        <dbReference type="PROSITE" id="PS50106"/>
    </source>
</evidence>
<dbReference type="InterPro" id="IPR014721">
    <property type="entry name" value="Ribsml_uS5_D2-typ_fold_subgr"/>
</dbReference>
<dbReference type="PANTHER" id="PTHR10046">
    <property type="entry name" value="ATP DEPENDENT LON PROTEASE FAMILY MEMBER"/>
    <property type="match status" value="1"/>
</dbReference>
<keyword evidence="5" id="KW-1185">Reference proteome</keyword>
<feature type="active site" evidence="1">
    <location>
        <position position="244"/>
    </location>
</feature>
<sequence>MSRRTTASVVGFVLLVGCLLAAAVVPLPYTIYSPGPTVNLLGKSDKREIIAVSGAKTYRDGGDLRLLTVVPTGPDDTVSLLGALSAWVRPDQAVYRKSDIYATDQTSDSVEEQGQVDMVDSQDSAVAAALTQLGYTFTTSVQVLGIQRGGPGDGALEVHDQLVSVNGTAVSDIAGAVKDIQAVKPGSRVRLVVRRSGKTQTLRVRTVASQADKTKSALEVTIGVGYDFPIDVDVRVGDNIGGPSAGMMIAMTVYDTLTPGSLTKGADVAGTGTIDAKGQVGGIGGIQQKLVAAQRAGARLFLAPADNCDEVRGGPYDSERMRVVKVSTLKGAIADVKAWTSDHDAKLPAC</sequence>
<organism evidence="4 5">
    <name type="scientific">Nocardioides mangrovicus</name>
    <dbReference type="NCBI Taxonomy" id="2478913"/>
    <lineage>
        <taxon>Bacteria</taxon>
        <taxon>Bacillati</taxon>
        <taxon>Actinomycetota</taxon>
        <taxon>Actinomycetes</taxon>
        <taxon>Propionibacteriales</taxon>
        <taxon>Nocardioidaceae</taxon>
        <taxon>Nocardioides</taxon>
    </lineage>
</organism>
<dbReference type="SMART" id="SM00228">
    <property type="entry name" value="PDZ"/>
    <property type="match status" value="1"/>
</dbReference>
<dbReference type="EMBL" id="RDBE01000001">
    <property type="protein sequence ID" value="RLV50907.1"/>
    <property type="molecule type" value="Genomic_DNA"/>
</dbReference>
<dbReference type="InterPro" id="IPR008269">
    <property type="entry name" value="Lon_proteolytic"/>
</dbReference>
<feature type="domain" description="PDZ" evidence="2">
    <location>
        <begin position="115"/>
        <end position="197"/>
    </location>
</feature>
<dbReference type="Gene3D" id="3.30.230.10">
    <property type="match status" value="1"/>
</dbReference>
<keyword evidence="1" id="KW-0378">Hydrolase</keyword>
<dbReference type="AlphaFoldDB" id="A0A3L8P7I6"/>
<evidence type="ECO:0000256" key="1">
    <source>
        <dbReference type="PROSITE-ProRule" id="PRU01122"/>
    </source>
</evidence>
<dbReference type="InterPro" id="IPR027065">
    <property type="entry name" value="Lon_Prtase"/>
</dbReference>
<dbReference type="EC" id="3.4.21.53" evidence="1"/>
<dbReference type="PROSITE" id="PS50106">
    <property type="entry name" value="PDZ"/>
    <property type="match status" value="1"/>
</dbReference>
<dbReference type="GO" id="GO:0006508">
    <property type="term" value="P:proteolysis"/>
    <property type="evidence" value="ECO:0007669"/>
    <property type="project" value="UniProtKB-KW"/>
</dbReference>
<dbReference type="GO" id="GO:0030163">
    <property type="term" value="P:protein catabolic process"/>
    <property type="evidence" value="ECO:0007669"/>
    <property type="project" value="InterPro"/>
</dbReference>
<protein>
    <recommendedName>
        <fullName evidence="1">endopeptidase La</fullName>
        <ecNumber evidence="1">3.4.21.53</ecNumber>
    </recommendedName>
</protein>
<keyword evidence="1" id="KW-0720">Serine protease</keyword>
<name>A0A3L8P7I6_9ACTN</name>
<evidence type="ECO:0000313" key="4">
    <source>
        <dbReference type="EMBL" id="RLV50907.1"/>
    </source>
</evidence>
<accession>A0A3L8P7I6</accession>
<dbReference type="OrthoDB" id="2356897at2"/>
<feature type="domain" description="Lon proteolytic" evidence="3">
    <location>
        <begin position="239"/>
        <end position="339"/>
    </location>
</feature>
<dbReference type="InterPro" id="IPR001478">
    <property type="entry name" value="PDZ"/>
</dbReference>
<dbReference type="PROSITE" id="PS51786">
    <property type="entry name" value="LON_PROTEOLYTIC"/>
    <property type="match status" value="1"/>
</dbReference>
<dbReference type="Pfam" id="PF05362">
    <property type="entry name" value="Lon_C"/>
    <property type="match status" value="1"/>
</dbReference>
<dbReference type="InterPro" id="IPR020568">
    <property type="entry name" value="Ribosomal_Su5_D2-typ_SF"/>
</dbReference>
<gene>
    <name evidence="4" type="ORF">D9V37_02895</name>
</gene>
<dbReference type="GO" id="GO:0004252">
    <property type="term" value="F:serine-type endopeptidase activity"/>
    <property type="evidence" value="ECO:0007669"/>
    <property type="project" value="UniProtKB-UniRule"/>
</dbReference>